<keyword evidence="4" id="KW-1185">Reference proteome</keyword>
<dbReference type="Pfam" id="PF03184">
    <property type="entry name" value="DDE_1"/>
    <property type="match status" value="1"/>
</dbReference>
<evidence type="ECO:0000313" key="4">
    <source>
        <dbReference type="Proteomes" id="UP001519460"/>
    </source>
</evidence>
<feature type="region of interest" description="Disordered" evidence="1">
    <location>
        <begin position="129"/>
        <end position="158"/>
    </location>
</feature>
<dbReference type="InterPro" id="IPR050863">
    <property type="entry name" value="CenT-Element_Derived"/>
</dbReference>
<name>A0ABD0LDU7_9CAEN</name>
<reference evidence="3 4" key="1">
    <citation type="journal article" date="2023" name="Sci. Data">
        <title>Genome assembly of the Korean intertidal mud-creeper Batillaria attramentaria.</title>
        <authorList>
            <person name="Patra A.K."/>
            <person name="Ho P.T."/>
            <person name="Jun S."/>
            <person name="Lee S.J."/>
            <person name="Kim Y."/>
            <person name="Won Y.J."/>
        </authorList>
    </citation>
    <scope>NUCLEOTIDE SEQUENCE [LARGE SCALE GENOMIC DNA]</scope>
    <source>
        <strain evidence="3">Wonlab-2016</strain>
    </source>
</reference>
<organism evidence="3 4">
    <name type="scientific">Batillaria attramentaria</name>
    <dbReference type="NCBI Taxonomy" id="370345"/>
    <lineage>
        <taxon>Eukaryota</taxon>
        <taxon>Metazoa</taxon>
        <taxon>Spiralia</taxon>
        <taxon>Lophotrochozoa</taxon>
        <taxon>Mollusca</taxon>
        <taxon>Gastropoda</taxon>
        <taxon>Caenogastropoda</taxon>
        <taxon>Sorbeoconcha</taxon>
        <taxon>Cerithioidea</taxon>
        <taxon>Batillariidae</taxon>
        <taxon>Batillaria</taxon>
    </lineage>
</organism>
<feature type="domain" description="DDE-1" evidence="2">
    <location>
        <begin position="49"/>
        <end position="87"/>
    </location>
</feature>
<comment type="caution">
    <text evidence="3">The sequence shown here is derived from an EMBL/GenBank/DDBJ whole genome shotgun (WGS) entry which is preliminary data.</text>
</comment>
<dbReference type="InterPro" id="IPR004875">
    <property type="entry name" value="DDE_SF_endonuclease_dom"/>
</dbReference>
<sequence>MTGDERERPMVIHRSAKPRCFKNIKTESASHLQQQQEVMDDCSSLRRLANTTSVLQPLDQGIIQALKLKVRRKQLQFIMDEMDKDKTSSGPELIKKEVFGCDFCDVADIDADLTVCESRQAEFSLTVTVEPVPTSTPPPQVDDSSESETEDVHESLPPTFQESRDAIALLRRFALHTGSTAMLDLVMGFSDQLSSISAMHMRQKKLGDYFSVSASSRK</sequence>
<dbReference type="Proteomes" id="UP001519460">
    <property type="component" value="Unassembled WGS sequence"/>
</dbReference>
<evidence type="ECO:0000256" key="1">
    <source>
        <dbReference type="SAM" id="MobiDB-lite"/>
    </source>
</evidence>
<proteinExistence type="predicted"/>
<dbReference type="PANTHER" id="PTHR19303:SF73">
    <property type="entry name" value="PROTEIN PDC2"/>
    <property type="match status" value="1"/>
</dbReference>
<accession>A0ABD0LDU7</accession>
<protein>
    <recommendedName>
        <fullName evidence="2">DDE-1 domain-containing protein</fullName>
    </recommendedName>
</protein>
<dbReference type="AlphaFoldDB" id="A0ABD0LDU7"/>
<evidence type="ECO:0000313" key="3">
    <source>
        <dbReference type="EMBL" id="KAK7497729.1"/>
    </source>
</evidence>
<dbReference type="PANTHER" id="PTHR19303">
    <property type="entry name" value="TRANSPOSON"/>
    <property type="match status" value="1"/>
</dbReference>
<dbReference type="EMBL" id="JACVVK020000056">
    <property type="protein sequence ID" value="KAK7497729.1"/>
    <property type="molecule type" value="Genomic_DNA"/>
</dbReference>
<evidence type="ECO:0000259" key="2">
    <source>
        <dbReference type="Pfam" id="PF03184"/>
    </source>
</evidence>
<gene>
    <name evidence="3" type="ORF">BaRGS_00011124</name>
</gene>